<gene>
    <name evidence="1" type="ORF">ALO47_03570</name>
</gene>
<dbReference type="EMBL" id="LJRF01000110">
    <property type="protein sequence ID" value="KPY47108.1"/>
    <property type="molecule type" value="Genomic_DNA"/>
</dbReference>
<evidence type="ECO:0000313" key="2">
    <source>
        <dbReference type="Proteomes" id="UP000050554"/>
    </source>
</evidence>
<evidence type="ECO:0000313" key="1">
    <source>
        <dbReference type="EMBL" id="KPY47108.1"/>
    </source>
</evidence>
<name>A0A0P9ZIC3_PSESI</name>
<dbReference type="PATRIC" id="fig|55398.3.peg.4471"/>
<proteinExistence type="predicted"/>
<accession>A0A0P9ZIC3</accession>
<sequence>MKVKHERHERFDAVWVTLERLRDDIRGLERSELERVAHLRGHQTVDDLEALQQSFVKLDHAVLDIEQTLASLGEATGEIGKL</sequence>
<organism evidence="1 2">
    <name type="scientific">Pseudomonas syringae pv. ribicola</name>
    <dbReference type="NCBI Taxonomy" id="55398"/>
    <lineage>
        <taxon>Bacteria</taxon>
        <taxon>Pseudomonadati</taxon>
        <taxon>Pseudomonadota</taxon>
        <taxon>Gammaproteobacteria</taxon>
        <taxon>Pseudomonadales</taxon>
        <taxon>Pseudomonadaceae</taxon>
        <taxon>Pseudomonas</taxon>
    </lineage>
</organism>
<dbReference type="Proteomes" id="UP000050554">
    <property type="component" value="Unassembled WGS sequence"/>
</dbReference>
<reference evidence="1 2" key="1">
    <citation type="submission" date="2015-09" db="EMBL/GenBank/DDBJ databases">
        <title>Genome announcement of multiple Pseudomonas syringae strains.</title>
        <authorList>
            <person name="Thakur S."/>
            <person name="Wang P.W."/>
            <person name="Gong Y."/>
            <person name="Weir B.S."/>
            <person name="Guttman D.S."/>
        </authorList>
    </citation>
    <scope>NUCLEOTIDE SEQUENCE [LARGE SCALE GENOMIC DNA]</scope>
    <source>
        <strain evidence="1 2">ICMP3882</strain>
    </source>
</reference>
<comment type="caution">
    <text evidence="1">The sequence shown here is derived from an EMBL/GenBank/DDBJ whole genome shotgun (WGS) entry which is preliminary data.</text>
</comment>
<protein>
    <submittedName>
        <fullName evidence="1">Uncharacterized protein</fullName>
    </submittedName>
</protein>
<dbReference type="AlphaFoldDB" id="A0A0P9ZIC3"/>